<dbReference type="EMBL" id="CAKKNE010000002">
    <property type="protein sequence ID" value="CAH0370075.1"/>
    <property type="molecule type" value="Genomic_DNA"/>
</dbReference>
<accession>A0A8J2WXP9</accession>
<dbReference type="PANTHER" id="PTHR31212:SF4">
    <property type="entry name" value="ALPHA-KETOGLUTARATE-DEPENDENT DIOXYGENASE ALKB HOMOLOG 3"/>
    <property type="match status" value="1"/>
</dbReference>
<evidence type="ECO:0000313" key="4">
    <source>
        <dbReference type="Proteomes" id="UP000789595"/>
    </source>
</evidence>
<feature type="compositionally biased region" description="Basic and acidic residues" evidence="1">
    <location>
        <begin position="60"/>
        <end position="70"/>
    </location>
</feature>
<evidence type="ECO:0000313" key="3">
    <source>
        <dbReference type="EMBL" id="CAH0370075.1"/>
    </source>
</evidence>
<dbReference type="InterPro" id="IPR037151">
    <property type="entry name" value="AlkB-like_sf"/>
</dbReference>
<feature type="region of interest" description="Disordered" evidence="1">
    <location>
        <begin position="28"/>
        <end position="139"/>
    </location>
</feature>
<feature type="domain" description="Fe2OG dioxygenase" evidence="2">
    <location>
        <begin position="256"/>
        <end position="363"/>
    </location>
</feature>
<dbReference type="GO" id="GO:0051213">
    <property type="term" value="F:dioxygenase activity"/>
    <property type="evidence" value="ECO:0007669"/>
    <property type="project" value="InterPro"/>
</dbReference>
<dbReference type="PANTHER" id="PTHR31212">
    <property type="entry name" value="ALPHA-KETOGLUTARATE-DEPENDENT DIOXYGENASE ALKB HOMOLOG 3"/>
    <property type="match status" value="1"/>
</dbReference>
<evidence type="ECO:0000259" key="2">
    <source>
        <dbReference type="PROSITE" id="PS51471"/>
    </source>
</evidence>
<keyword evidence="4" id="KW-1185">Reference proteome</keyword>
<name>A0A8J2WXP9_9STRA</name>
<gene>
    <name evidence="3" type="ORF">PECAL_2P32250</name>
</gene>
<dbReference type="Gene3D" id="2.60.120.590">
    <property type="entry name" value="Alpha-ketoglutarate-dependent dioxygenase AlkB-like"/>
    <property type="match status" value="1"/>
</dbReference>
<proteinExistence type="predicted"/>
<sequence length="427" mass="46435">MWVCTACTLENENDAYLSCAVCGTTRAPENEAAEDSRDAADSLEAAEDSRDAADSLDAAEDSRKRQREETAPAPRRPTFDLAQLGKRPRAAPTVPAPPPTASPRAPSRPSFDLGRLRSLPARPCTVRDGDAPPRSVADAEVPSVAPAHIVRRVLPPALADALLRKLLADGDWHRGTWTVGGKTSVNARRTRSFRIRMTGGGEFEALGGGADAQAREENGSSRARGYAACPELLEAARFVTAAAREVAPRSWKDNWEPTVAFGNRYDGGQEHVGYHSDFLMTMGPRPIIAGLSLGATREFRLRREATDYAPSRVVCMPAEHNSLIVMSRDCQEEWKHSVAKTSSVPFHAVAGETRFSLTFRRNRPEFSQSATRNCNCGKPAALKCAKGRYYYTCCMAGGDASQKCSYYARSAVAQQEADRLRAIDESG</sequence>
<evidence type="ECO:0000256" key="1">
    <source>
        <dbReference type="SAM" id="MobiDB-lite"/>
    </source>
</evidence>
<dbReference type="AlphaFoldDB" id="A0A8J2WXP9"/>
<dbReference type="Proteomes" id="UP000789595">
    <property type="component" value="Unassembled WGS sequence"/>
</dbReference>
<dbReference type="SUPFAM" id="SSF51197">
    <property type="entry name" value="Clavaminate synthase-like"/>
    <property type="match status" value="1"/>
</dbReference>
<dbReference type="Pfam" id="PF13532">
    <property type="entry name" value="2OG-FeII_Oxy_2"/>
    <property type="match status" value="1"/>
</dbReference>
<dbReference type="GO" id="GO:0006307">
    <property type="term" value="P:DNA alkylation repair"/>
    <property type="evidence" value="ECO:0007669"/>
    <property type="project" value="InterPro"/>
</dbReference>
<protein>
    <recommendedName>
        <fullName evidence="2">Fe2OG dioxygenase domain-containing protein</fullName>
    </recommendedName>
</protein>
<dbReference type="PROSITE" id="PS51471">
    <property type="entry name" value="FE2OG_OXY"/>
    <property type="match status" value="1"/>
</dbReference>
<dbReference type="InterPro" id="IPR005123">
    <property type="entry name" value="Oxoglu/Fe-dep_dioxygenase_dom"/>
</dbReference>
<organism evidence="3 4">
    <name type="scientific">Pelagomonas calceolata</name>
    <dbReference type="NCBI Taxonomy" id="35677"/>
    <lineage>
        <taxon>Eukaryota</taxon>
        <taxon>Sar</taxon>
        <taxon>Stramenopiles</taxon>
        <taxon>Ochrophyta</taxon>
        <taxon>Pelagophyceae</taxon>
        <taxon>Pelagomonadales</taxon>
        <taxon>Pelagomonadaceae</taxon>
        <taxon>Pelagomonas</taxon>
    </lineage>
</organism>
<reference evidence="3" key="1">
    <citation type="submission" date="2021-11" db="EMBL/GenBank/DDBJ databases">
        <authorList>
            <consortium name="Genoscope - CEA"/>
            <person name="William W."/>
        </authorList>
    </citation>
    <scope>NUCLEOTIDE SEQUENCE</scope>
</reference>
<dbReference type="InterPro" id="IPR032854">
    <property type="entry name" value="ALKBH3"/>
</dbReference>
<dbReference type="OrthoDB" id="545910at2759"/>
<dbReference type="InterPro" id="IPR027450">
    <property type="entry name" value="AlkB-like"/>
</dbReference>
<comment type="caution">
    <text evidence="3">The sequence shown here is derived from an EMBL/GenBank/DDBJ whole genome shotgun (WGS) entry which is preliminary data.</text>
</comment>